<reference evidence="2" key="2">
    <citation type="submission" date="2021-09" db="EMBL/GenBank/DDBJ databases">
        <authorList>
            <person name="Jia N."/>
            <person name="Wang J."/>
            <person name="Shi W."/>
            <person name="Du L."/>
            <person name="Sun Y."/>
            <person name="Zhan W."/>
            <person name="Jiang J."/>
            <person name="Wang Q."/>
            <person name="Zhang B."/>
            <person name="Ji P."/>
            <person name="Sakyi L.B."/>
            <person name="Cui X."/>
            <person name="Yuan T."/>
            <person name="Jiang B."/>
            <person name="Yang W."/>
            <person name="Lam T.T.-Y."/>
            <person name="Chang Q."/>
            <person name="Ding S."/>
            <person name="Wang X."/>
            <person name="Zhu J."/>
            <person name="Ruan X."/>
            <person name="Zhao L."/>
            <person name="Wei J."/>
            <person name="Que T."/>
            <person name="Du C."/>
            <person name="Cheng J."/>
            <person name="Dai P."/>
            <person name="Han X."/>
            <person name="Huang E."/>
            <person name="Gao Y."/>
            <person name="Liu J."/>
            <person name="Shao H."/>
            <person name="Ye R."/>
            <person name="Li L."/>
            <person name="Wei W."/>
            <person name="Wang X."/>
            <person name="Wang C."/>
            <person name="Huo Q."/>
            <person name="Li W."/>
            <person name="Guo W."/>
            <person name="Chen H."/>
            <person name="Chen S."/>
            <person name="Zhou L."/>
            <person name="Zhou L."/>
            <person name="Ni X."/>
            <person name="Tian J."/>
            <person name="Zhou Y."/>
            <person name="Sheng Y."/>
            <person name="Liu T."/>
            <person name="Pan Y."/>
            <person name="Xia L."/>
            <person name="Li J."/>
            <person name="Zhao F."/>
            <person name="Cao W."/>
        </authorList>
    </citation>
    <scope>NUCLEOTIDE SEQUENCE</scope>
    <source>
        <strain evidence="2">Rmic-2018</strain>
        <tissue evidence="2">Larvae</tissue>
    </source>
</reference>
<dbReference type="EMBL" id="JABSTU010000004">
    <property type="protein sequence ID" value="KAH8033292.1"/>
    <property type="molecule type" value="Genomic_DNA"/>
</dbReference>
<dbReference type="AlphaFoldDB" id="A0A9J6EGD6"/>
<evidence type="ECO:0000313" key="2">
    <source>
        <dbReference type="EMBL" id="KAH8033292.1"/>
    </source>
</evidence>
<name>A0A9J6EGD6_RHIMP</name>
<gene>
    <name evidence="2" type="ORF">HPB51_008790</name>
</gene>
<comment type="caution">
    <text evidence="2">The sequence shown here is derived from an EMBL/GenBank/DDBJ whole genome shotgun (WGS) entry which is preliminary data.</text>
</comment>
<reference evidence="2" key="1">
    <citation type="journal article" date="2020" name="Cell">
        <title>Large-Scale Comparative Analyses of Tick Genomes Elucidate Their Genetic Diversity and Vector Capacities.</title>
        <authorList>
            <consortium name="Tick Genome and Microbiome Consortium (TIGMIC)"/>
            <person name="Jia N."/>
            <person name="Wang J."/>
            <person name="Shi W."/>
            <person name="Du L."/>
            <person name="Sun Y."/>
            <person name="Zhan W."/>
            <person name="Jiang J.F."/>
            <person name="Wang Q."/>
            <person name="Zhang B."/>
            <person name="Ji P."/>
            <person name="Bell-Sakyi L."/>
            <person name="Cui X.M."/>
            <person name="Yuan T.T."/>
            <person name="Jiang B.G."/>
            <person name="Yang W.F."/>
            <person name="Lam T.T."/>
            <person name="Chang Q.C."/>
            <person name="Ding S.J."/>
            <person name="Wang X.J."/>
            <person name="Zhu J.G."/>
            <person name="Ruan X.D."/>
            <person name="Zhao L."/>
            <person name="Wei J.T."/>
            <person name="Ye R.Z."/>
            <person name="Que T.C."/>
            <person name="Du C.H."/>
            <person name="Zhou Y.H."/>
            <person name="Cheng J.X."/>
            <person name="Dai P.F."/>
            <person name="Guo W.B."/>
            <person name="Han X.H."/>
            <person name="Huang E.J."/>
            <person name="Li L.F."/>
            <person name="Wei W."/>
            <person name="Gao Y.C."/>
            <person name="Liu J.Z."/>
            <person name="Shao H.Z."/>
            <person name="Wang X."/>
            <person name="Wang C.C."/>
            <person name="Yang T.C."/>
            <person name="Huo Q.B."/>
            <person name="Li W."/>
            <person name="Chen H.Y."/>
            <person name="Chen S.E."/>
            <person name="Zhou L.G."/>
            <person name="Ni X.B."/>
            <person name="Tian J.H."/>
            <person name="Sheng Y."/>
            <person name="Liu T."/>
            <person name="Pan Y.S."/>
            <person name="Xia L.Y."/>
            <person name="Li J."/>
            <person name="Zhao F."/>
            <person name="Cao W.C."/>
        </authorList>
    </citation>
    <scope>NUCLEOTIDE SEQUENCE</scope>
    <source>
        <strain evidence="2">Rmic-2018</strain>
    </source>
</reference>
<organism evidence="2 3">
    <name type="scientific">Rhipicephalus microplus</name>
    <name type="common">Cattle tick</name>
    <name type="synonym">Boophilus microplus</name>
    <dbReference type="NCBI Taxonomy" id="6941"/>
    <lineage>
        <taxon>Eukaryota</taxon>
        <taxon>Metazoa</taxon>
        <taxon>Ecdysozoa</taxon>
        <taxon>Arthropoda</taxon>
        <taxon>Chelicerata</taxon>
        <taxon>Arachnida</taxon>
        <taxon>Acari</taxon>
        <taxon>Parasitiformes</taxon>
        <taxon>Ixodida</taxon>
        <taxon>Ixodoidea</taxon>
        <taxon>Ixodidae</taxon>
        <taxon>Rhipicephalinae</taxon>
        <taxon>Rhipicephalus</taxon>
        <taxon>Boophilus</taxon>
    </lineage>
</organism>
<keyword evidence="3" id="KW-1185">Reference proteome</keyword>
<evidence type="ECO:0000313" key="3">
    <source>
        <dbReference type="Proteomes" id="UP000821866"/>
    </source>
</evidence>
<feature type="region of interest" description="Disordered" evidence="1">
    <location>
        <begin position="52"/>
        <end position="71"/>
    </location>
</feature>
<protein>
    <submittedName>
        <fullName evidence="2">Uncharacterized protein</fullName>
    </submittedName>
</protein>
<accession>A0A9J6EGD6</accession>
<proteinExistence type="predicted"/>
<feature type="compositionally biased region" description="Basic residues" evidence="1">
    <location>
        <begin position="60"/>
        <end position="71"/>
    </location>
</feature>
<dbReference type="Proteomes" id="UP000821866">
    <property type="component" value="Chromosome 2"/>
</dbReference>
<sequence>MSNHARRIVDHLSAMNEVLFYTELELRELPTLSGHASLTSLAEEGMCKAHDIGDDVQTSGRRRSSAARGLKRNPASMVTLSRAALPIMVGLNGFHPALAQYGGLDARDLFSSYKAMSNHARQIVDHLSALNEVLFYAELELRELPTLSGHASLTSLAEEGMCKAHDIGDDVQTSGRRRSSAARGWLKYEIPKKGCAF</sequence>
<evidence type="ECO:0000256" key="1">
    <source>
        <dbReference type="SAM" id="MobiDB-lite"/>
    </source>
</evidence>